<dbReference type="InterPro" id="IPR021829">
    <property type="entry name" value="DUF3419"/>
</dbReference>
<reference evidence="1" key="1">
    <citation type="submission" date="2022-03" db="EMBL/GenBank/DDBJ databases">
        <authorList>
            <person name="Martin C."/>
        </authorList>
    </citation>
    <scope>NUCLEOTIDE SEQUENCE</scope>
</reference>
<dbReference type="EMBL" id="CAIIXF020000011">
    <property type="protein sequence ID" value="CAH1799107.1"/>
    <property type="molecule type" value="Genomic_DNA"/>
</dbReference>
<dbReference type="OrthoDB" id="10016743at2759"/>
<dbReference type="InterPro" id="IPR029063">
    <property type="entry name" value="SAM-dependent_MTases_sf"/>
</dbReference>
<proteinExistence type="predicted"/>
<evidence type="ECO:0000313" key="1">
    <source>
        <dbReference type="EMBL" id="CAH1799107.1"/>
    </source>
</evidence>
<dbReference type="PANTHER" id="PTHR47473:SF1">
    <property type="entry name" value="METHYLTRANSFERASE DOMAIN-CONTAINING PROTEIN"/>
    <property type="match status" value="1"/>
</dbReference>
<gene>
    <name evidence="1" type="ORF">OFUS_LOCUS23160</name>
</gene>
<dbReference type="Pfam" id="PF11899">
    <property type="entry name" value="DUF3419"/>
    <property type="match status" value="1"/>
</dbReference>
<evidence type="ECO:0008006" key="3">
    <source>
        <dbReference type="Google" id="ProtNLM"/>
    </source>
</evidence>
<evidence type="ECO:0000313" key="2">
    <source>
        <dbReference type="Proteomes" id="UP000749559"/>
    </source>
</evidence>
<dbReference type="Proteomes" id="UP000749559">
    <property type="component" value="Unassembled WGS sequence"/>
</dbReference>
<sequence>MSKINSVMRIKPGDKVLTIAASGTHAISHLLADPQQVIALDLFPPQIYISKLQATAMKLLSRDEFSKFIGINRKAINPTERVKIYQDIRMALEPNTKEFWDKSLQDIKEGIFYCGEFNKLVATLSDELLPKVHNKAMIERYLALGDNMKEQVHFHDAIWDTEQWRIAYKSMRDLMIGPMRDLIEEIDITTACLHQYNRVIRNVPNNKNEFLEPLLTGDISGKYLMPLYLREGNYEYIKERLDRITWIEADIAEYIDSVDENESRKDCQMFDSINFSTVIPYMTKEPGKIKNMIKSAANICKPGSKLVYYTLGEFSVLYPDELIDSGVIRYDGQDNTYGIPFIPIVSTVIQNMANKTPTDKYHTLNQEKWPSFH</sequence>
<comment type="caution">
    <text evidence="1">The sequence shown here is derived from an EMBL/GenBank/DDBJ whole genome shotgun (WGS) entry which is preliminary data.</text>
</comment>
<organism evidence="1 2">
    <name type="scientific">Owenia fusiformis</name>
    <name type="common">Polychaete worm</name>
    <dbReference type="NCBI Taxonomy" id="6347"/>
    <lineage>
        <taxon>Eukaryota</taxon>
        <taxon>Metazoa</taxon>
        <taxon>Spiralia</taxon>
        <taxon>Lophotrochozoa</taxon>
        <taxon>Annelida</taxon>
        <taxon>Polychaeta</taxon>
        <taxon>Sedentaria</taxon>
        <taxon>Canalipalpata</taxon>
        <taxon>Sabellida</taxon>
        <taxon>Oweniida</taxon>
        <taxon>Oweniidae</taxon>
        <taxon>Owenia</taxon>
    </lineage>
</organism>
<dbReference type="AlphaFoldDB" id="A0A8S4PZI9"/>
<dbReference type="PANTHER" id="PTHR47473">
    <property type="entry name" value="BTA1P"/>
    <property type="match status" value="1"/>
</dbReference>
<name>A0A8S4PZI9_OWEFU</name>
<protein>
    <recommendedName>
        <fullName evidence="3">DUF3419 family protein</fullName>
    </recommendedName>
</protein>
<keyword evidence="2" id="KW-1185">Reference proteome</keyword>
<accession>A0A8S4PZI9</accession>
<dbReference type="SUPFAM" id="SSF53335">
    <property type="entry name" value="S-adenosyl-L-methionine-dependent methyltransferases"/>
    <property type="match status" value="1"/>
</dbReference>